<evidence type="ECO:0000313" key="2">
    <source>
        <dbReference type="EMBL" id="SDR69922.1"/>
    </source>
</evidence>
<organism evidence="2 3">
    <name type="scientific">Agrococcus carbonis</name>
    <dbReference type="NCBI Taxonomy" id="684552"/>
    <lineage>
        <taxon>Bacteria</taxon>
        <taxon>Bacillati</taxon>
        <taxon>Actinomycetota</taxon>
        <taxon>Actinomycetes</taxon>
        <taxon>Micrococcales</taxon>
        <taxon>Microbacteriaceae</taxon>
        <taxon>Agrococcus</taxon>
    </lineage>
</organism>
<dbReference type="GO" id="GO:0016787">
    <property type="term" value="F:hydrolase activity"/>
    <property type="evidence" value="ECO:0007669"/>
    <property type="project" value="UniProtKB-KW"/>
</dbReference>
<dbReference type="AlphaFoldDB" id="A0A1H1L6J6"/>
<evidence type="ECO:0000259" key="1">
    <source>
        <dbReference type="Pfam" id="PF12697"/>
    </source>
</evidence>
<proteinExistence type="predicted"/>
<dbReference type="STRING" id="684552.SAMN04489719_0437"/>
<dbReference type="InterPro" id="IPR029058">
    <property type="entry name" value="AB_hydrolase_fold"/>
</dbReference>
<dbReference type="EMBL" id="LT629734">
    <property type="protein sequence ID" value="SDR69922.1"/>
    <property type="molecule type" value="Genomic_DNA"/>
</dbReference>
<gene>
    <name evidence="2" type="ORF">SAMN04489719_0437</name>
</gene>
<dbReference type="SUPFAM" id="SSF53474">
    <property type="entry name" value="alpha/beta-Hydrolases"/>
    <property type="match status" value="1"/>
</dbReference>
<feature type="domain" description="AB hydrolase-1" evidence="1">
    <location>
        <begin position="3"/>
        <end position="211"/>
    </location>
</feature>
<keyword evidence="2" id="KW-0378">Hydrolase</keyword>
<dbReference type="InterPro" id="IPR000073">
    <property type="entry name" value="AB_hydrolase_1"/>
</dbReference>
<dbReference type="Proteomes" id="UP000199649">
    <property type="component" value="Chromosome I"/>
</dbReference>
<dbReference type="Gene3D" id="3.40.50.1820">
    <property type="entry name" value="alpha/beta hydrolase"/>
    <property type="match status" value="1"/>
</dbReference>
<protein>
    <submittedName>
        <fullName evidence="2">Alpha/beta hydrolase family protein</fullName>
    </submittedName>
</protein>
<dbReference type="RefSeq" id="WP_157674106.1">
    <property type="nucleotide sequence ID" value="NZ_LT629734.1"/>
</dbReference>
<keyword evidence="3" id="KW-1185">Reference proteome</keyword>
<dbReference type="Pfam" id="PF12697">
    <property type="entry name" value="Abhydrolase_6"/>
    <property type="match status" value="1"/>
</dbReference>
<sequence>MRLVFAHGSGRVGAAAFPQQAAAFPDAEFPVLPGYGGDEPAVGDVASAAQALALSASEADGVVGYSYGGVVAALAACMEQPAALVLIEPALFGLSRERPATARLIERLEPVYLDSTLTDETFERALLQALSGHDIGPASTADARRSSRRTRLHGAPWRHAIDPACLAETRMLVLTGGWSADYEEVADALVALGAEHAVLPGHGHRVIDHPECSDRIRAFVEAGAAR</sequence>
<name>A0A1H1L6J6_9MICO</name>
<evidence type="ECO:0000313" key="3">
    <source>
        <dbReference type="Proteomes" id="UP000199649"/>
    </source>
</evidence>
<reference evidence="3" key="1">
    <citation type="submission" date="2016-10" db="EMBL/GenBank/DDBJ databases">
        <authorList>
            <person name="Varghese N."/>
            <person name="Submissions S."/>
        </authorList>
    </citation>
    <scope>NUCLEOTIDE SEQUENCE [LARGE SCALE GENOMIC DNA]</scope>
    <source>
        <strain evidence="3">DSM 22965</strain>
    </source>
</reference>
<accession>A0A1H1L6J6</accession>
<dbReference type="OrthoDB" id="9804723at2"/>